<feature type="domain" description="Response regulatory" evidence="11">
    <location>
        <begin position="3"/>
        <end position="120"/>
    </location>
</feature>
<dbReference type="PROSITE" id="PS00041">
    <property type="entry name" value="HTH_ARAC_FAMILY_1"/>
    <property type="match status" value="1"/>
</dbReference>
<dbReference type="PANTHER" id="PTHR42713">
    <property type="entry name" value="HISTIDINE KINASE-RELATED"/>
    <property type="match status" value="1"/>
</dbReference>
<keyword evidence="13" id="KW-1185">Reference proteome</keyword>
<dbReference type="SUPFAM" id="SSF46689">
    <property type="entry name" value="Homeodomain-like"/>
    <property type="match status" value="2"/>
</dbReference>
<dbReference type="PANTHER" id="PTHR42713:SF3">
    <property type="entry name" value="TRANSCRIPTIONAL REGULATORY PROTEIN HPTR"/>
    <property type="match status" value="1"/>
</dbReference>
<dbReference type="InterPro" id="IPR020449">
    <property type="entry name" value="Tscrpt_reg_AraC-type_HTH"/>
</dbReference>
<keyword evidence="3 8" id="KW-0597">Phosphoprotein</keyword>
<dbReference type="Proteomes" id="UP001652445">
    <property type="component" value="Unassembled WGS sequence"/>
</dbReference>
<dbReference type="EMBL" id="JAOQIO010000084">
    <property type="protein sequence ID" value="MCU6794325.1"/>
    <property type="molecule type" value="Genomic_DNA"/>
</dbReference>
<reference evidence="12 13" key="1">
    <citation type="submission" date="2022-09" db="EMBL/GenBank/DDBJ databases">
        <authorList>
            <person name="Han X.L."/>
            <person name="Wang Q."/>
            <person name="Lu T."/>
        </authorList>
    </citation>
    <scope>NUCLEOTIDE SEQUENCE [LARGE SCALE GENOMIC DNA]</scope>
    <source>
        <strain evidence="12 13">WQ 127069</strain>
    </source>
</reference>
<dbReference type="InterPro" id="IPR001789">
    <property type="entry name" value="Sig_transdc_resp-reg_receiver"/>
</dbReference>
<dbReference type="SUPFAM" id="SSF52172">
    <property type="entry name" value="CheY-like"/>
    <property type="match status" value="1"/>
</dbReference>
<comment type="subcellular location">
    <subcellularLocation>
        <location evidence="1">Cytoplasm</location>
    </subcellularLocation>
</comment>
<evidence type="ECO:0000313" key="13">
    <source>
        <dbReference type="Proteomes" id="UP001652445"/>
    </source>
</evidence>
<keyword evidence="6" id="KW-0238">DNA-binding</keyword>
<accession>A0ABT2UI49</accession>
<evidence type="ECO:0000256" key="4">
    <source>
        <dbReference type="ARBA" id="ARBA00023012"/>
    </source>
</evidence>
<evidence type="ECO:0000256" key="1">
    <source>
        <dbReference type="ARBA" id="ARBA00004496"/>
    </source>
</evidence>
<keyword evidence="4" id="KW-0902">Two-component regulatory system</keyword>
<organism evidence="12 13">
    <name type="scientific">Paenibacillus baimaensis</name>
    <dbReference type="NCBI Taxonomy" id="2982185"/>
    <lineage>
        <taxon>Bacteria</taxon>
        <taxon>Bacillati</taxon>
        <taxon>Bacillota</taxon>
        <taxon>Bacilli</taxon>
        <taxon>Bacillales</taxon>
        <taxon>Paenibacillaceae</taxon>
        <taxon>Paenibacillus</taxon>
    </lineage>
</organism>
<sequence>MYKMILVDDSERVRTGLKMSMDWSKHQIEIVGEAEDGVEAMELIMDKKPDLIISDVLMPHMNGLELTEKALCIVPHAKVILLSGYDNFPYVQTAIRNGAFDYLLKPSTIEELFAIIEKAKQSLEQERSQVKDVVQLRQQLLHSIPVLKERYLRYLLSGQMSLLDIRNRCDYLDLSIGSHLFACLVVEIDDEDAVAQSARISDKQLLLFAFRNIVEELLREQLYAEIVENYDNQLIVIVSRAELMESKYYLELLQAIARKIKYYIQTYYKVSVSIGIGGIYDEPEWIPESSKQAVEAVQYRLYSGKESIVYIGDVTYQASVEHTVYPYDLEKRLCLALKIGDVHGAVGYARQFLRAIVDDFTPTPDHLRKICLQLVYALLRQLIEWDLSDGNIMEITALDEQIKKRKTIEQLEMWLLHYVNDLAHSIEKKMQQRHVSIVQKAISFMESQYAQDISLQDVADVVYLTPNYFANLFKERTNETVLNFLADIRINKAKQLLKQSDLKIFDISSQVGYTDAKYFGQVFRKRVGVTPLEYRKMQPN</sequence>
<evidence type="ECO:0000313" key="12">
    <source>
        <dbReference type="EMBL" id="MCU6794325.1"/>
    </source>
</evidence>
<keyword evidence="7" id="KW-0804">Transcription</keyword>
<dbReference type="Pfam" id="PF00072">
    <property type="entry name" value="Response_reg"/>
    <property type="match status" value="1"/>
</dbReference>
<keyword evidence="2" id="KW-0963">Cytoplasm</keyword>
<keyword evidence="9" id="KW-0175">Coiled coil</keyword>
<evidence type="ECO:0000259" key="10">
    <source>
        <dbReference type="PROSITE" id="PS01124"/>
    </source>
</evidence>
<name>A0ABT2UI49_9BACL</name>
<dbReference type="Gene3D" id="1.10.10.60">
    <property type="entry name" value="Homeodomain-like"/>
    <property type="match status" value="2"/>
</dbReference>
<evidence type="ECO:0000256" key="6">
    <source>
        <dbReference type="ARBA" id="ARBA00023125"/>
    </source>
</evidence>
<comment type="caution">
    <text evidence="12">The sequence shown here is derived from an EMBL/GenBank/DDBJ whole genome shotgun (WGS) entry which is preliminary data.</text>
</comment>
<gene>
    <name evidence="12" type="ORF">OB236_19660</name>
</gene>
<proteinExistence type="predicted"/>
<protein>
    <submittedName>
        <fullName evidence="12">Response regulator</fullName>
    </submittedName>
</protein>
<dbReference type="InterPro" id="IPR009057">
    <property type="entry name" value="Homeodomain-like_sf"/>
</dbReference>
<dbReference type="InterPro" id="IPR011006">
    <property type="entry name" value="CheY-like_superfamily"/>
</dbReference>
<feature type="modified residue" description="4-aspartylphosphate" evidence="8">
    <location>
        <position position="55"/>
    </location>
</feature>
<evidence type="ECO:0000256" key="2">
    <source>
        <dbReference type="ARBA" id="ARBA00022490"/>
    </source>
</evidence>
<keyword evidence="5" id="KW-0805">Transcription regulation</keyword>
<dbReference type="PROSITE" id="PS01124">
    <property type="entry name" value="HTH_ARAC_FAMILY_2"/>
    <property type="match status" value="1"/>
</dbReference>
<dbReference type="SMART" id="SM00342">
    <property type="entry name" value="HTH_ARAC"/>
    <property type="match status" value="1"/>
</dbReference>
<dbReference type="InterPro" id="IPR018062">
    <property type="entry name" value="HTH_AraC-typ_CS"/>
</dbReference>
<dbReference type="Pfam" id="PF17853">
    <property type="entry name" value="GGDEF_2"/>
    <property type="match status" value="1"/>
</dbReference>
<dbReference type="PRINTS" id="PR00032">
    <property type="entry name" value="HTHARAC"/>
</dbReference>
<feature type="domain" description="HTH araC/xylS-type" evidence="10">
    <location>
        <begin position="439"/>
        <end position="537"/>
    </location>
</feature>
<dbReference type="CDD" id="cd17536">
    <property type="entry name" value="REC_YesN-like"/>
    <property type="match status" value="1"/>
</dbReference>
<evidence type="ECO:0000256" key="7">
    <source>
        <dbReference type="ARBA" id="ARBA00023163"/>
    </source>
</evidence>
<dbReference type="Gene3D" id="3.40.50.2300">
    <property type="match status" value="1"/>
</dbReference>
<dbReference type="PROSITE" id="PS50110">
    <property type="entry name" value="RESPONSE_REGULATORY"/>
    <property type="match status" value="1"/>
</dbReference>
<dbReference type="Pfam" id="PF12833">
    <property type="entry name" value="HTH_18"/>
    <property type="match status" value="1"/>
</dbReference>
<evidence type="ECO:0000256" key="3">
    <source>
        <dbReference type="ARBA" id="ARBA00022553"/>
    </source>
</evidence>
<feature type="coiled-coil region" evidence="9">
    <location>
        <begin position="109"/>
        <end position="136"/>
    </location>
</feature>
<evidence type="ECO:0000259" key="11">
    <source>
        <dbReference type="PROSITE" id="PS50110"/>
    </source>
</evidence>
<dbReference type="InterPro" id="IPR041522">
    <property type="entry name" value="CdaR_GGDEF"/>
</dbReference>
<evidence type="ECO:0000256" key="9">
    <source>
        <dbReference type="SAM" id="Coils"/>
    </source>
</evidence>
<evidence type="ECO:0000256" key="5">
    <source>
        <dbReference type="ARBA" id="ARBA00023015"/>
    </source>
</evidence>
<dbReference type="InterPro" id="IPR051552">
    <property type="entry name" value="HptR"/>
</dbReference>
<evidence type="ECO:0000256" key="8">
    <source>
        <dbReference type="PROSITE-ProRule" id="PRU00169"/>
    </source>
</evidence>
<dbReference type="RefSeq" id="WP_262685491.1">
    <property type="nucleotide sequence ID" value="NZ_JAOQIO010000084.1"/>
</dbReference>
<dbReference type="SMART" id="SM00448">
    <property type="entry name" value="REC"/>
    <property type="match status" value="1"/>
</dbReference>
<dbReference type="InterPro" id="IPR018060">
    <property type="entry name" value="HTH_AraC"/>
</dbReference>